<feature type="compositionally biased region" description="Basic and acidic residues" evidence="1">
    <location>
        <begin position="1"/>
        <end position="13"/>
    </location>
</feature>
<dbReference type="Proteomes" id="UP000186594">
    <property type="component" value="Unassembled WGS sequence"/>
</dbReference>
<evidence type="ECO:0000256" key="1">
    <source>
        <dbReference type="SAM" id="MobiDB-lite"/>
    </source>
</evidence>
<organism evidence="2 3">
    <name type="scientific">Neolecta irregularis (strain DAH-3)</name>
    <dbReference type="NCBI Taxonomy" id="1198029"/>
    <lineage>
        <taxon>Eukaryota</taxon>
        <taxon>Fungi</taxon>
        <taxon>Dikarya</taxon>
        <taxon>Ascomycota</taxon>
        <taxon>Taphrinomycotina</taxon>
        <taxon>Neolectales</taxon>
        <taxon>Neolectaceae</taxon>
        <taxon>Neolecta</taxon>
    </lineage>
</organism>
<comment type="caution">
    <text evidence="2">The sequence shown here is derived from an EMBL/GenBank/DDBJ whole genome shotgun (WGS) entry which is preliminary data.</text>
</comment>
<feature type="region of interest" description="Disordered" evidence="1">
    <location>
        <begin position="1"/>
        <end position="86"/>
    </location>
</feature>
<sequence>MPSDAQKHEKETLKPQTQPSQPAVSIQQTLPQAHLPSPATLKQMQQPHPDQKAPQHNQPQQQQQQQQQQAYRYPPHSSHLQAKPEQQYELFSHTAQYHQGMPFGHQHYSGFGNPSYYDQRSMGYLMPDA</sequence>
<evidence type="ECO:0000313" key="2">
    <source>
        <dbReference type="EMBL" id="OLL24662.1"/>
    </source>
</evidence>
<gene>
    <name evidence="2" type="ORF">NEOLI_005324</name>
</gene>
<name>A0A1U7LQ38_NEOID</name>
<feature type="compositionally biased region" description="Polar residues" evidence="1">
    <location>
        <begin position="14"/>
        <end position="31"/>
    </location>
</feature>
<evidence type="ECO:0000313" key="3">
    <source>
        <dbReference type="Proteomes" id="UP000186594"/>
    </source>
</evidence>
<reference evidence="2 3" key="1">
    <citation type="submission" date="2016-04" db="EMBL/GenBank/DDBJ databases">
        <title>Evolutionary innovation and constraint leading to complex multicellularity in the Ascomycota.</title>
        <authorList>
            <person name="Cisse O."/>
            <person name="Nguyen A."/>
            <person name="Hewitt D.A."/>
            <person name="Jedd G."/>
            <person name="Stajich J.E."/>
        </authorList>
    </citation>
    <scope>NUCLEOTIDE SEQUENCE [LARGE SCALE GENOMIC DNA]</scope>
    <source>
        <strain evidence="2 3">DAH-3</strain>
    </source>
</reference>
<dbReference type="EMBL" id="LXFE01000694">
    <property type="protein sequence ID" value="OLL24662.1"/>
    <property type="molecule type" value="Genomic_DNA"/>
</dbReference>
<accession>A0A1U7LQ38</accession>
<feature type="compositionally biased region" description="Low complexity" evidence="1">
    <location>
        <begin position="58"/>
        <end position="69"/>
    </location>
</feature>
<keyword evidence="3" id="KW-1185">Reference proteome</keyword>
<dbReference type="AlphaFoldDB" id="A0A1U7LQ38"/>
<protein>
    <submittedName>
        <fullName evidence="2">Uncharacterized protein</fullName>
    </submittedName>
</protein>
<proteinExistence type="predicted"/>